<comment type="caution">
    <text evidence="2">The sequence shown here is derived from an EMBL/GenBank/DDBJ whole genome shotgun (WGS) entry which is preliminary data.</text>
</comment>
<name>A0ABN3LPF7_9ACTN</name>
<feature type="region of interest" description="Disordered" evidence="1">
    <location>
        <begin position="9"/>
        <end position="39"/>
    </location>
</feature>
<gene>
    <name evidence="2" type="ORF">GCM10010422_35680</name>
</gene>
<proteinExistence type="predicted"/>
<reference evidence="2 3" key="1">
    <citation type="journal article" date="2019" name="Int. J. Syst. Evol. Microbiol.">
        <title>The Global Catalogue of Microorganisms (GCM) 10K type strain sequencing project: providing services to taxonomists for standard genome sequencing and annotation.</title>
        <authorList>
            <consortium name="The Broad Institute Genomics Platform"/>
            <consortium name="The Broad Institute Genome Sequencing Center for Infectious Disease"/>
            <person name="Wu L."/>
            <person name="Ma J."/>
        </authorList>
    </citation>
    <scope>NUCLEOTIDE SEQUENCE [LARGE SCALE GENOMIC DNA]</scope>
    <source>
        <strain evidence="2 3">JCM 6923</strain>
    </source>
</reference>
<keyword evidence="3" id="KW-1185">Reference proteome</keyword>
<evidence type="ECO:0000313" key="2">
    <source>
        <dbReference type="EMBL" id="GAA2486619.1"/>
    </source>
</evidence>
<evidence type="ECO:0000313" key="3">
    <source>
        <dbReference type="Proteomes" id="UP001501721"/>
    </source>
</evidence>
<accession>A0ABN3LPF7</accession>
<organism evidence="2 3">
    <name type="scientific">Streptomyces graminearus</name>
    <dbReference type="NCBI Taxonomy" id="284030"/>
    <lineage>
        <taxon>Bacteria</taxon>
        <taxon>Bacillati</taxon>
        <taxon>Actinomycetota</taxon>
        <taxon>Actinomycetes</taxon>
        <taxon>Kitasatosporales</taxon>
        <taxon>Streptomycetaceae</taxon>
        <taxon>Streptomyces</taxon>
    </lineage>
</organism>
<evidence type="ECO:0000256" key="1">
    <source>
        <dbReference type="SAM" id="MobiDB-lite"/>
    </source>
</evidence>
<dbReference type="EMBL" id="BAAATL010000015">
    <property type="protein sequence ID" value="GAA2486619.1"/>
    <property type="molecule type" value="Genomic_DNA"/>
</dbReference>
<protein>
    <submittedName>
        <fullName evidence="2">Uncharacterized protein</fullName>
    </submittedName>
</protein>
<sequence>MYEECLAAFDTEPPQSGGDVVPGDKRPGRRGCGHGRGVFRTGARDATGFRAERAQDDRSEIIFAGQIRYT</sequence>
<dbReference type="Proteomes" id="UP001501721">
    <property type="component" value="Unassembled WGS sequence"/>
</dbReference>